<feature type="compositionally biased region" description="Basic residues" evidence="1">
    <location>
        <begin position="14"/>
        <end position="29"/>
    </location>
</feature>
<dbReference type="Proteomes" id="UP000299102">
    <property type="component" value="Unassembled WGS sequence"/>
</dbReference>
<feature type="region of interest" description="Disordered" evidence="1">
    <location>
        <begin position="14"/>
        <end position="89"/>
    </location>
</feature>
<evidence type="ECO:0000256" key="1">
    <source>
        <dbReference type="SAM" id="MobiDB-lite"/>
    </source>
</evidence>
<organism evidence="2 3">
    <name type="scientific">Eumeta variegata</name>
    <name type="common">Bagworm moth</name>
    <name type="synonym">Eumeta japonica</name>
    <dbReference type="NCBI Taxonomy" id="151549"/>
    <lineage>
        <taxon>Eukaryota</taxon>
        <taxon>Metazoa</taxon>
        <taxon>Ecdysozoa</taxon>
        <taxon>Arthropoda</taxon>
        <taxon>Hexapoda</taxon>
        <taxon>Insecta</taxon>
        <taxon>Pterygota</taxon>
        <taxon>Neoptera</taxon>
        <taxon>Endopterygota</taxon>
        <taxon>Lepidoptera</taxon>
        <taxon>Glossata</taxon>
        <taxon>Ditrysia</taxon>
        <taxon>Tineoidea</taxon>
        <taxon>Psychidae</taxon>
        <taxon>Oiketicinae</taxon>
        <taxon>Eumeta</taxon>
    </lineage>
</organism>
<dbReference type="EMBL" id="BGZK01000902">
    <property type="protein sequence ID" value="GBP64587.1"/>
    <property type="molecule type" value="Genomic_DNA"/>
</dbReference>
<name>A0A4C1XQR9_EUMVA</name>
<feature type="compositionally biased region" description="Basic residues" evidence="1">
    <location>
        <begin position="79"/>
        <end position="89"/>
    </location>
</feature>
<keyword evidence="3" id="KW-1185">Reference proteome</keyword>
<sequence>MTILLRHVINQKHGTRRRAFALRSHRPRPTQREENDLEIYFIPMKLSLHAKRPPQRNEDREYSESSHGDKAPAPARARTPPRRTKPVSF</sequence>
<feature type="compositionally biased region" description="Basic and acidic residues" evidence="1">
    <location>
        <begin position="55"/>
        <end position="70"/>
    </location>
</feature>
<gene>
    <name evidence="2" type="ORF">EVAR_32745_1</name>
</gene>
<evidence type="ECO:0000313" key="2">
    <source>
        <dbReference type="EMBL" id="GBP64587.1"/>
    </source>
</evidence>
<comment type="caution">
    <text evidence="2">The sequence shown here is derived from an EMBL/GenBank/DDBJ whole genome shotgun (WGS) entry which is preliminary data.</text>
</comment>
<protein>
    <submittedName>
        <fullName evidence="2">Uncharacterized protein</fullName>
    </submittedName>
</protein>
<reference evidence="2 3" key="1">
    <citation type="journal article" date="2019" name="Commun. Biol.">
        <title>The bagworm genome reveals a unique fibroin gene that provides high tensile strength.</title>
        <authorList>
            <person name="Kono N."/>
            <person name="Nakamura H."/>
            <person name="Ohtoshi R."/>
            <person name="Tomita M."/>
            <person name="Numata K."/>
            <person name="Arakawa K."/>
        </authorList>
    </citation>
    <scope>NUCLEOTIDE SEQUENCE [LARGE SCALE GENOMIC DNA]</scope>
</reference>
<dbReference type="AlphaFoldDB" id="A0A4C1XQR9"/>
<proteinExistence type="predicted"/>
<accession>A0A4C1XQR9</accession>
<evidence type="ECO:0000313" key="3">
    <source>
        <dbReference type="Proteomes" id="UP000299102"/>
    </source>
</evidence>